<proteinExistence type="predicted"/>
<evidence type="ECO:0000313" key="9">
    <source>
        <dbReference type="Proteomes" id="UP000431744"/>
    </source>
</evidence>
<feature type="compositionally biased region" description="Acidic residues" evidence="5">
    <location>
        <begin position="378"/>
        <end position="396"/>
    </location>
</feature>
<evidence type="ECO:0000256" key="6">
    <source>
        <dbReference type="SAM" id="Phobius"/>
    </source>
</evidence>
<feature type="transmembrane region" description="Helical" evidence="6">
    <location>
        <begin position="242"/>
        <end position="265"/>
    </location>
</feature>
<feature type="transmembrane region" description="Helical" evidence="6">
    <location>
        <begin position="20"/>
        <end position="40"/>
    </location>
</feature>
<evidence type="ECO:0000256" key="2">
    <source>
        <dbReference type="ARBA" id="ARBA00022692"/>
    </source>
</evidence>
<feature type="transmembrane region" description="Helical" evidence="6">
    <location>
        <begin position="81"/>
        <end position="101"/>
    </location>
</feature>
<name>A0A6H9WWA0_9MICO</name>
<feature type="compositionally biased region" description="Low complexity" evidence="5">
    <location>
        <begin position="328"/>
        <end position="344"/>
    </location>
</feature>
<dbReference type="Proteomes" id="UP000431744">
    <property type="component" value="Unassembled WGS sequence"/>
</dbReference>
<dbReference type="PANTHER" id="PTHR39535:SF2">
    <property type="entry name" value="HTTM DOMAIN-CONTAINING PROTEIN"/>
    <property type="match status" value="1"/>
</dbReference>
<dbReference type="InterPro" id="IPR011020">
    <property type="entry name" value="HTTM-like"/>
</dbReference>
<dbReference type="SMART" id="SM00752">
    <property type="entry name" value="HTTM"/>
    <property type="match status" value="1"/>
</dbReference>
<evidence type="ECO:0000256" key="4">
    <source>
        <dbReference type="ARBA" id="ARBA00023136"/>
    </source>
</evidence>
<evidence type="ECO:0000259" key="7">
    <source>
        <dbReference type="SMART" id="SM00752"/>
    </source>
</evidence>
<feature type="region of interest" description="Disordered" evidence="5">
    <location>
        <begin position="325"/>
        <end position="420"/>
    </location>
</feature>
<keyword evidence="2 6" id="KW-0812">Transmembrane</keyword>
<feature type="domain" description="HTTM-like" evidence="7">
    <location>
        <begin position="19"/>
        <end position="310"/>
    </location>
</feature>
<feature type="transmembrane region" description="Helical" evidence="6">
    <location>
        <begin position="272"/>
        <end position="294"/>
    </location>
</feature>
<keyword evidence="3 6" id="KW-1133">Transmembrane helix</keyword>
<organism evidence="8 9">
    <name type="scientific">Pseudoclavibacter endophyticus</name>
    <dbReference type="NCBI Taxonomy" id="1778590"/>
    <lineage>
        <taxon>Bacteria</taxon>
        <taxon>Bacillati</taxon>
        <taxon>Actinomycetota</taxon>
        <taxon>Actinomycetes</taxon>
        <taxon>Micrococcales</taxon>
        <taxon>Microbacteriaceae</taxon>
        <taxon>Pseudoclavibacter</taxon>
    </lineage>
</organism>
<evidence type="ECO:0000313" key="8">
    <source>
        <dbReference type="EMBL" id="KAB1650450.1"/>
    </source>
</evidence>
<feature type="transmembrane region" description="Helical" evidence="6">
    <location>
        <begin position="189"/>
        <end position="208"/>
    </location>
</feature>
<evidence type="ECO:0000256" key="1">
    <source>
        <dbReference type="ARBA" id="ARBA00004127"/>
    </source>
</evidence>
<feature type="compositionally biased region" description="Gly residues" evidence="5">
    <location>
        <begin position="411"/>
        <end position="420"/>
    </location>
</feature>
<reference evidence="8 9" key="1">
    <citation type="submission" date="2019-09" db="EMBL/GenBank/DDBJ databases">
        <title>Phylogeny of genus Pseudoclavibacter and closely related genus.</title>
        <authorList>
            <person name="Li Y."/>
        </authorList>
    </citation>
    <scope>NUCLEOTIDE SEQUENCE [LARGE SCALE GENOMIC DNA]</scope>
    <source>
        <strain evidence="8 9">EGI 60007</strain>
    </source>
</reference>
<dbReference type="InterPro" id="IPR053934">
    <property type="entry name" value="HTTM_dom"/>
</dbReference>
<accession>A0A6H9WWA0</accession>
<comment type="caution">
    <text evidence="8">The sequence shown here is derived from an EMBL/GenBank/DDBJ whole genome shotgun (WGS) entry which is preliminary data.</text>
</comment>
<dbReference type="EMBL" id="WBJY01000001">
    <property type="protein sequence ID" value="KAB1650450.1"/>
    <property type="molecule type" value="Genomic_DNA"/>
</dbReference>
<evidence type="ECO:0000256" key="5">
    <source>
        <dbReference type="SAM" id="MobiDB-lite"/>
    </source>
</evidence>
<gene>
    <name evidence="8" type="ORF">F8O04_01265</name>
</gene>
<evidence type="ECO:0000256" key="3">
    <source>
        <dbReference type="ARBA" id="ARBA00022989"/>
    </source>
</evidence>
<dbReference type="Pfam" id="PF05090">
    <property type="entry name" value="HTTM"/>
    <property type="match status" value="1"/>
</dbReference>
<dbReference type="GO" id="GO:0012505">
    <property type="term" value="C:endomembrane system"/>
    <property type="evidence" value="ECO:0007669"/>
    <property type="project" value="UniProtKB-SubCell"/>
</dbReference>
<keyword evidence="4 6" id="KW-0472">Membrane</keyword>
<keyword evidence="9" id="KW-1185">Reference proteome</keyword>
<sequence length="420" mass="46515">MTVFTFVERWLVDAKHARYGFAVTRILVGATGLGLLAANFTTRLYTFGSGSAWNGEAAAPRSEFPNIWIFSLFNRIALNDVLFTICYVLLAVLAVLVLVGWRKRFVLPVYFVGWVSFIEMNDLVGDQGDNMYRITLLTLLFTDCASRWSLDARRRRRQRGERRSPNFLRELWNGDALVPAWLTNPVHNLALVTLTAQVSFIYVSGALYKAAGTTWQNGTAIYAPLQTQRFGPWPELNELVVAWPPVLAALAWGSILLQLSFPFMLLRRPTRIIALVGICGFHVGIAVLMGLPWFSLAMIAVDAVFVRDSTWRGFGERLKRAWQEGRARAAGAPATRDAAPGDADQPPELENVEHPDPDDLDDDPAADELDERRARDEFDGDEFADEDPAEGDPDEGGPERAGSGAERPVTSGGGNRGSRS</sequence>
<feature type="compositionally biased region" description="Acidic residues" evidence="5">
    <location>
        <begin position="358"/>
        <end position="369"/>
    </location>
</feature>
<dbReference type="PANTHER" id="PTHR39535">
    <property type="entry name" value="SPORULATION-DELAYING PROTEIN SDPB"/>
    <property type="match status" value="1"/>
</dbReference>
<protein>
    <submittedName>
        <fullName evidence="8">HTTM domain-containing protein</fullName>
    </submittedName>
</protein>
<dbReference type="OrthoDB" id="128729at2"/>
<dbReference type="InterPro" id="IPR052964">
    <property type="entry name" value="Sporulation_signal_mat"/>
</dbReference>
<comment type="subcellular location">
    <subcellularLocation>
        <location evidence="1">Endomembrane system</location>
        <topology evidence="1">Multi-pass membrane protein</topology>
    </subcellularLocation>
</comment>
<dbReference type="AlphaFoldDB" id="A0A6H9WWA0"/>